<dbReference type="InterPro" id="IPR008928">
    <property type="entry name" value="6-hairpin_glycosidase_sf"/>
</dbReference>
<dbReference type="RefSeq" id="WP_318783610.1">
    <property type="nucleotide sequence ID" value="NZ_JADBEB010000001.1"/>
</dbReference>
<evidence type="ECO:0000313" key="5">
    <source>
        <dbReference type="Proteomes" id="UP000649753"/>
    </source>
</evidence>
<dbReference type="Proteomes" id="UP000649753">
    <property type="component" value="Unassembled WGS sequence"/>
</dbReference>
<dbReference type="InterPro" id="IPR012341">
    <property type="entry name" value="6hp_glycosidase-like_sf"/>
</dbReference>
<dbReference type="Gene3D" id="1.50.10.10">
    <property type="match status" value="1"/>
</dbReference>
<evidence type="ECO:0000259" key="2">
    <source>
        <dbReference type="Pfam" id="PF14742"/>
    </source>
</evidence>
<comment type="caution">
    <text evidence="4">The sequence shown here is derived from an EMBL/GenBank/DDBJ whole genome shotgun (WGS) entry which is preliminary data.</text>
</comment>
<dbReference type="SUPFAM" id="SSF48208">
    <property type="entry name" value="Six-hairpin glycosidases"/>
    <property type="match status" value="1"/>
</dbReference>
<keyword evidence="5" id="KW-1185">Reference proteome</keyword>
<evidence type="ECO:0000313" key="4">
    <source>
        <dbReference type="EMBL" id="MBE1491681.1"/>
    </source>
</evidence>
<dbReference type="GO" id="GO:0005975">
    <property type="term" value="P:carbohydrate metabolic process"/>
    <property type="evidence" value="ECO:0007669"/>
    <property type="project" value="InterPro"/>
</dbReference>
<dbReference type="InterPro" id="IPR032856">
    <property type="entry name" value="GDE_N_bis"/>
</dbReference>
<name>A0A927MEM3_9ACTN</name>
<dbReference type="Pfam" id="PF14742">
    <property type="entry name" value="GDE_N_bis"/>
    <property type="match status" value="1"/>
</dbReference>
<feature type="domain" description="Putative glycogen debranching enzyme N-terminal" evidence="2">
    <location>
        <begin position="61"/>
        <end position="241"/>
    </location>
</feature>
<protein>
    <submittedName>
        <fullName evidence="4">Glycogen debranching enzyme</fullName>
    </submittedName>
</protein>
<feature type="domain" description="Mannosylglycerate hydrolase MGH1-like glycoside hydrolase" evidence="3">
    <location>
        <begin position="410"/>
        <end position="639"/>
    </location>
</feature>
<accession>A0A927MEM3</accession>
<dbReference type="InterPro" id="IPR054491">
    <property type="entry name" value="MGH1-like_GH"/>
</dbReference>
<reference evidence="4" key="1">
    <citation type="submission" date="2020-10" db="EMBL/GenBank/DDBJ databases">
        <title>Sequencing the genomes of 1000 actinobacteria strains.</title>
        <authorList>
            <person name="Klenk H.-P."/>
        </authorList>
    </citation>
    <scope>NUCLEOTIDE SEQUENCE</scope>
    <source>
        <strain evidence="4">DSM 46832</strain>
    </source>
</reference>
<dbReference type="AlphaFoldDB" id="A0A927MEM3"/>
<organism evidence="4 5">
    <name type="scientific">Plantactinospora soyae</name>
    <dbReference type="NCBI Taxonomy" id="1544732"/>
    <lineage>
        <taxon>Bacteria</taxon>
        <taxon>Bacillati</taxon>
        <taxon>Actinomycetota</taxon>
        <taxon>Actinomycetes</taxon>
        <taxon>Micromonosporales</taxon>
        <taxon>Micromonosporaceae</taxon>
        <taxon>Plantactinospora</taxon>
    </lineage>
</organism>
<proteinExistence type="predicted"/>
<sequence>MGDEGEARQLLPIGRRATSTAGRRPTPADPTPAGTRGDGTPGSVVRNLPPELGPDAISVLEGRTFMVSNALGDVPERSIGGLVHDDTRFLSRWELMINEERLLILGSGTVDDYSAAFFLTNPELPGLPANTIGIRRQRFVGDGMHERFELQSFADDPVRIRLRLAVRADFADLFEIKEEVRDRSGQITRRHSQDGSGLDFEYRNGTFRARTEVRVTVPATAIDGDDLVWDLELAPDQDWLCEMNVPLQHGPRNLLPAHRLFGDVFDTDSDDVVTRWRASVPVVRSDSALLADVYNKASSDMTALRIEKEVKGQQVVLPAAGLPWFLTVFGRDTLICSFQTVAFAQRLAHGALVALAAVQGSRVDDFSDEEPGRILHEVRSGELTRLGVKPHNPYYGAADATQLWLIVLSEYWRWSGDDQCVRDMRGNAYAALRWIDEYGDRDGDGFVEYATRSTQGLGNQCWRDSWDGIQFSNGSIPVLPIATCETQGYTYDAKLRMAELADGPLDEPALARRLRAEAAELRERFNRAFWIEERGGYYALGLDGDKRQIDMMSSNMGQLLWSGIVPPDRAATVARQLMSDQLFSGWGVRCTSTDDRGYNPIGYHTGTVWPHDNALIAYGLARYGFREEANRIILAMIEAAGFSEFRLPEALSGYDRSFGRAPVPYPTACKPQAWAASAPKLFLRTLLGLEVEQGRIVLDPRIPEEIGRIEVVGCNAFGKRWDLTATGTRYEIRPTP</sequence>
<feature type="region of interest" description="Disordered" evidence="1">
    <location>
        <begin position="1"/>
        <end position="51"/>
    </location>
</feature>
<gene>
    <name evidence="4" type="ORF">H4W31_007319</name>
</gene>
<evidence type="ECO:0000259" key="3">
    <source>
        <dbReference type="Pfam" id="PF22422"/>
    </source>
</evidence>
<dbReference type="EMBL" id="JADBEB010000001">
    <property type="protein sequence ID" value="MBE1491681.1"/>
    <property type="molecule type" value="Genomic_DNA"/>
</dbReference>
<dbReference type="Pfam" id="PF22422">
    <property type="entry name" value="MGH1-like_GH"/>
    <property type="match status" value="1"/>
</dbReference>
<evidence type="ECO:0000256" key="1">
    <source>
        <dbReference type="SAM" id="MobiDB-lite"/>
    </source>
</evidence>